<protein>
    <recommendedName>
        <fullName evidence="2">Knottins-like domain-containing protein</fullName>
    </recommendedName>
</protein>
<dbReference type="InterPro" id="IPR036574">
    <property type="entry name" value="Scorpion_toxin-like_sf"/>
</dbReference>
<comment type="caution">
    <text evidence="3">The sequence shown here is derived from an EMBL/GenBank/DDBJ whole genome shotgun (WGS) entry which is preliminary data.</text>
</comment>
<feature type="compositionally biased region" description="Gly residues" evidence="1">
    <location>
        <begin position="108"/>
        <end position="118"/>
    </location>
</feature>
<reference evidence="3" key="1">
    <citation type="journal article" date="2019" name="BMC Genomics">
        <title>A new reference genome for Sorghum bicolor reveals high levels of sequence similarity between sweet and grain genotypes: implications for the genetics of sugar metabolism.</title>
        <authorList>
            <person name="Cooper E.A."/>
            <person name="Brenton Z.W."/>
            <person name="Flinn B.S."/>
            <person name="Jenkins J."/>
            <person name="Shu S."/>
            <person name="Flowers D."/>
            <person name="Luo F."/>
            <person name="Wang Y."/>
            <person name="Xia P."/>
            <person name="Barry K."/>
            <person name="Daum C."/>
            <person name="Lipzen A."/>
            <person name="Yoshinaga Y."/>
            <person name="Schmutz J."/>
            <person name="Saski C."/>
            <person name="Vermerris W."/>
            <person name="Kresovich S."/>
        </authorList>
    </citation>
    <scope>NUCLEOTIDE SEQUENCE</scope>
</reference>
<dbReference type="InterPro" id="IPR003614">
    <property type="entry name" value="Knottins"/>
</dbReference>
<dbReference type="Pfam" id="PF00304">
    <property type="entry name" value="Gamma-thionin"/>
    <property type="match status" value="1"/>
</dbReference>
<dbReference type="Proteomes" id="UP000807115">
    <property type="component" value="Chromosome 3"/>
</dbReference>
<reference evidence="3" key="2">
    <citation type="submission" date="2020-10" db="EMBL/GenBank/DDBJ databases">
        <authorList>
            <person name="Cooper E.A."/>
            <person name="Brenton Z.W."/>
            <person name="Flinn B.S."/>
            <person name="Jenkins J."/>
            <person name="Shu S."/>
            <person name="Flowers D."/>
            <person name="Luo F."/>
            <person name="Wang Y."/>
            <person name="Xia P."/>
            <person name="Barry K."/>
            <person name="Daum C."/>
            <person name="Lipzen A."/>
            <person name="Yoshinaga Y."/>
            <person name="Schmutz J."/>
            <person name="Saski C."/>
            <person name="Vermerris W."/>
            <person name="Kresovich S."/>
        </authorList>
    </citation>
    <scope>NUCLEOTIDE SEQUENCE</scope>
</reference>
<dbReference type="SUPFAM" id="SSF57095">
    <property type="entry name" value="Scorpion toxin-like"/>
    <property type="match status" value="1"/>
</dbReference>
<feature type="compositionally biased region" description="Basic residues" evidence="1">
    <location>
        <begin position="119"/>
        <end position="129"/>
    </location>
</feature>
<feature type="region of interest" description="Disordered" evidence="1">
    <location>
        <begin position="94"/>
        <end position="136"/>
    </location>
</feature>
<dbReference type="Gene3D" id="3.30.30.10">
    <property type="entry name" value="Knottin, scorpion toxin-like"/>
    <property type="match status" value="1"/>
</dbReference>
<organism evidence="3 4">
    <name type="scientific">Sorghum bicolor</name>
    <name type="common">Sorghum</name>
    <name type="synonym">Sorghum vulgare</name>
    <dbReference type="NCBI Taxonomy" id="4558"/>
    <lineage>
        <taxon>Eukaryota</taxon>
        <taxon>Viridiplantae</taxon>
        <taxon>Streptophyta</taxon>
        <taxon>Embryophyta</taxon>
        <taxon>Tracheophyta</taxon>
        <taxon>Spermatophyta</taxon>
        <taxon>Magnoliopsida</taxon>
        <taxon>Liliopsida</taxon>
        <taxon>Poales</taxon>
        <taxon>Poaceae</taxon>
        <taxon>PACMAD clade</taxon>
        <taxon>Panicoideae</taxon>
        <taxon>Andropogonodae</taxon>
        <taxon>Andropogoneae</taxon>
        <taxon>Sorghinae</taxon>
        <taxon>Sorghum</taxon>
    </lineage>
</organism>
<evidence type="ECO:0000313" key="3">
    <source>
        <dbReference type="EMBL" id="KAG0540886.1"/>
    </source>
</evidence>
<proteinExistence type="predicted"/>
<evidence type="ECO:0000259" key="2">
    <source>
        <dbReference type="Pfam" id="PF00304"/>
    </source>
</evidence>
<dbReference type="EMBL" id="CM027682">
    <property type="protein sequence ID" value="KAG0540886.1"/>
    <property type="molecule type" value="Genomic_DNA"/>
</dbReference>
<accession>A0A921RIF6</accession>
<name>A0A921RIF6_SORBI</name>
<sequence length="136" mass="14233">MYMLFSSHQVTMASNKIVAVPGVFILALLLVAYCAEATICSRHNTSYQGLCRSNKNCANSCTQHGLGTSGYCKGNVRIFKKCFCTFECPGGGGGGGGGENPPEEGGGDEGGGGNPPRGGRGRRNPPRVKPHSDEHQ</sequence>
<evidence type="ECO:0000256" key="1">
    <source>
        <dbReference type="SAM" id="MobiDB-lite"/>
    </source>
</evidence>
<evidence type="ECO:0000313" key="4">
    <source>
        <dbReference type="Proteomes" id="UP000807115"/>
    </source>
</evidence>
<feature type="domain" description="Knottins-like" evidence="2">
    <location>
        <begin position="39"/>
        <end position="88"/>
    </location>
</feature>
<dbReference type="AlphaFoldDB" id="A0A921RIF6"/>
<gene>
    <name evidence="3" type="ORF">BDA96_03G448200</name>
</gene>